<proteinExistence type="predicted"/>
<dbReference type="OrthoDB" id="6770266at2759"/>
<comment type="caution">
    <text evidence="1">The sequence shown here is derived from an EMBL/GenBank/DDBJ whole genome shotgun (WGS) entry which is preliminary data.</text>
</comment>
<evidence type="ECO:0000313" key="1">
    <source>
        <dbReference type="EMBL" id="GBP05445.1"/>
    </source>
</evidence>
<dbReference type="Proteomes" id="UP000299102">
    <property type="component" value="Unassembled WGS sequence"/>
</dbReference>
<name>A0A4C1SU07_EUMVA</name>
<keyword evidence="2" id="KW-1185">Reference proteome</keyword>
<reference evidence="1 2" key="1">
    <citation type="journal article" date="2019" name="Commun. Biol.">
        <title>The bagworm genome reveals a unique fibroin gene that provides high tensile strength.</title>
        <authorList>
            <person name="Kono N."/>
            <person name="Nakamura H."/>
            <person name="Ohtoshi R."/>
            <person name="Tomita M."/>
            <person name="Numata K."/>
            <person name="Arakawa K."/>
        </authorList>
    </citation>
    <scope>NUCLEOTIDE SEQUENCE [LARGE SCALE GENOMIC DNA]</scope>
</reference>
<evidence type="ECO:0000313" key="2">
    <source>
        <dbReference type="Proteomes" id="UP000299102"/>
    </source>
</evidence>
<organism evidence="1 2">
    <name type="scientific">Eumeta variegata</name>
    <name type="common">Bagworm moth</name>
    <name type="synonym">Eumeta japonica</name>
    <dbReference type="NCBI Taxonomy" id="151549"/>
    <lineage>
        <taxon>Eukaryota</taxon>
        <taxon>Metazoa</taxon>
        <taxon>Ecdysozoa</taxon>
        <taxon>Arthropoda</taxon>
        <taxon>Hexapoda</taxon>
        <taxon>Insecta</taxon>
        <taxon>Pterygota</taxon>
        <taxon>Neoptera</taxon>
        <taxon>Endopterygota</taxon>
        <taxon>Lepidoptera</taxon>
        <taxon>Glossata</taxon>
        <taxon>Ditrysia</taxon>
        <taxon>Tineoidea</taxon>
        <taxon>Psychidae</taxon>
        <taxon>Oiketicinae</taxon>
        <taxon>Eumeta</taxon>
    </lineage>
</organism>
<dbReference type="AlphaFoldDB" id="A0A4C1SU07"/>
<dbReference type="EMBL" id="BGZK01003903">
    <property type="protein sequence ID" value="GBP05445.1"/>
    <property type="molecule type" value="Genomic_DNA"/>
</dbReference>
<accession>A0A4C1SU07</accession>
<protein>
    <submittedName>
        <fullName evidence="1">Uncharacterized protein</fullName>
    </submittedName>
</protein>
<sequence length="69" mass="7775">MASRRVLEERVIVSLLNQENENADDGSDSEIEDHTSTPAIDCLTFYVNLKRLHPEPPIYAAFYGYANSS</sequence>
<gene>
    <name evidence="1" type="ORF">EVAR_68529_1</name>
</gene>